<feature type="region of interest" description="Disordered" evidence="1">
    <location>
        <begin position="1"/>
        <end position="32"/>
    </location>
</feature>
<feature type="compositionally biased region" description="Basic and acidic residues" evidence="1">
    <location>
        <begin position="22"/>
        <end position="32"/>
    </location>
</feature>
<accession>A0A699INM7</accession>
<dbReference type="AlphaFoldDB" id="A0A699INM7"/>
<dbReference type="EMBL" id="BKCJ010315516">
    <property type="protein sequence ID" value="GEZ72754.1"/>
    <property type="molecule type" value="Genomic_DNA"/>
</dbReference>
<evidence type="ECO:0000313" key="2">
    <source>
        <dbReference type="EMBL" id="GEZ72754.1"/>
    </source>
</evidence>
<comment type="caution">
    <text evidence="2">The sequence shown here is derived from an EMBL/GenBank/DDBJ whole genome shotgun (WGS) entry which is preliminary data.</text>
</comment>
<name>A0A699INM7_TANCI</name>
<gene>
    <name evidence="2" type="ORF">Tci_544727</name>
</gene>
<reference evidence="2" key="1">
    <citation type="journal article" date="2019" name="Sci. Rep.">
        <title>Draft genome of Tanacetum cinerariifolium, the natural source of mosquito coil.</title>
        <authorList>
            <person name="Yamashiro T."/>
            <person name="Shiraishi A."/>
            <person name="Satake H."/>
            <person name="Nakayama K."/>
        </authorList>
    </citation>
    <scope>NUCLEOTIDE SEQUENCE</scope>
</reference>
<feature type="compositionally biased region" description="Polar residues" evidence="1">
    <location>
        <begin position="1"/>
        <end position="10"/>
    </location>
</feature>
<evidence type="ECO:0000256" key="1">
    <source>
        <dbReference type="SAM" id="MobiDB-lite"/>
    </source>
</evidence>
<feature type="non-terminal residue" evidence="2">
    <location>
        <position position="313"/>
    </location>
</feature>
<organism evidence="2">
    <name type="scientific">Tanacetum cinerariifolium</name>
    <name type="common">Dalmatian daisy</name>
    <name type="synonym">Chrysanthemum cinerariifolium</name>
    <dbReference type="NCBI Taxonomy" id="118510"/>
    <lineage>
        <taxon>Eukaryota</taxon>
        <taxon>Viridiplantae</taxon>
        <taxon>Streptophyta</taxon>
        <taxon>Embryophyta</taxon>
        <taxon>Tracheophyta</taxon>
        <taxon>Spermatophyta</taxon>
        <taxon>Magnoliopsida</taxon>
        <taxon>eudicotyledons</taxon>
        <taxon>Gunneridae</taxon>
        <taxon>Pentapetalae</taxon>
        <taxon>asterids</taxon>
        <taxon>campanulids</taxon>
        <taxon>Asterales</taxon>
        <taxon>Asteraceae</taxon>
        <taxon>Asteroideae</taxon>
        <taxon>Anthemideae</taxon>
        <taxon>Anthemidinae</taxon>
        <taxon>Tanacetum</taxon>
    </lineage>
</organism>
<protein>
    <submittedName>
        <fullName evidence="2">Uncharacterized protein</fullName>
    </submittedName>
</protein>
<sequence>MGDTIAQTRVESSDDNEDLGEDASKQGRKIHDIDADEDITLVNDQDDEQMFNVVEEEVKDINTAKLIVNSITTTDSAAATMTINEVTLTQALMEIKSTKPKAKGIVIQEPSESRTTTTTTIISSKKSQDKELQAKFNKDQRLAIEKDQQEEEANIALIETWDDIQAKINADYQLAERLQAEEQQELNDAEKATLFMQLLVKRKRFFTAKRAEEKKNRPPTRAQQRSIMCTYLKNMKGWKPNSLKNKSFANIQELFNKAIKRSTMLGGLTAKGITSIATPSSSAQFLLSLNILSLLLLQLSWNSLLPTQFCSQQ</sequence>
<proteinExistence type="predicted"/>